<evidence type="ECO:0000313" key="2">
    <source>
        <dbReference type="EMBL" id="KAK9664756.1"/>
    </source>
</evidence>
<sequence length="112" mass="12862">MTSYLFSKLNYTLVPYTPYTFQIYSLIFSPTISPTHQHPNQKPPRAPRTAAAAQTHRPPHLSLDPITYHMKLPPSTVGDERKRGVEHGELLRPTTEKHQREVSGVFNRRRDG</sequence>
<reference evidence="2" key="1">
    <citation type="submission" date="2024-03" db="EMBL/GenBank/DDBJ databases">
        <title>WGS assembly of Saponaria officinalis var. Norfolk2.</title>
        <authorList>
            <person name="Jenkins J."/>
            <person name="Shu S."/>
            <person name="Grimwood J."/>
            <person name="Barry K."/>
            <person name="Goodstein D."/>
            <person name="Schmutz J."/>
            <person name="Leebens-Mack J."/>
            <person name="Osbourn A."/>
        </authorList>
    </citation>
    <scope>NUCLEOTIDE SEQUENCE [LARGE SCALE GENOMIC DNA]</scope>
    <source>
        <strain evidence="2">JIC</strain>
    </source>
</reference>
<proteinExistence type="predicted"/>
<feature type="region of interest" description="Disordered" evidence="1">
    <location>
        <begin position="32"/>
        <end position="112"/>
    </location>
</feature>
<feature type="compositionally biased region" description="Basic and acidic residues" evidence="1">
    <location>
        <begin position="78"/>
        <end position="101"/>
    </location>
</feature>
<gene>
    <name evidence="2" type="ORF">RND81_14G065600</name>
</gene>
<protein>
    <submittedName>
        <fullName evidence="2">Uncharacterized protein</fullName>
    </submittedName>
</protein>
<name>A0AAW1GR20_SAPOF</name>
<organism evidence="2 3">
    <name type="scientific">Saponaria officinalis</name>
    <name type="common">Common soapwort</name>
    <name type="synonym">Lychnis saponaria</name>
    <dbReference type="NCBI Taxonomy" id="3572"/>
    <lineage>
        <taxon>Eukaryota</taxon>
        <taxon>Viridiplantae</taxon>
        <taxon>Streptophyta</taxon>
        <taxon>Embryophyta</taxon>
        <taxon>Tracheophyta</taxon>
        <taxon>Spermatophyta</taxon>
        <taxon>Magnoliopsida</taxon>
        <taxon>eudicotyledons</taxon>
        <taxon>Gunneridae</taxon>
        <taxon>Pentapetalae</taxon>
        <taxon>Caryophyllales</taxon>
        <taxon>Caryophyllaceae</taxon>
        <taxon>Caryophylleae</taxon>
        <taxon>Saponaria</taxon>
    </lineage>
</organism>
<evidence type="ECO:0000256" key="1">
    <source>
        <dbReference type="SAM" id="MobiDB-lite"/>
    </source>
</evidence>
<evidence type="ECO:0000313" key="3">
    <source>
        <dbReference type="Proteomes" id="UP001443914"/>
    </source>
</evidence>
<keyword evidence="3" id="KW-1185">Reference proteome</keyword>
<comment type="caution">
    <text evidence="2">The sequence shown here is derived from an EMBL/GenBank/DDBJ whole genome shotgun (WGS) entry which is preliminary data.</text>
</comment>
<accession>A0AAW1GR20</accession>
<dbReference type="AlphaFoldDB" id="A0AAW1GR20"/>
<feature type="compositionally biased region" description="Low complexity" evidence="1">
    <location>
        <begin position="47"/>
        <end position="56"/>
    </location>
</feature>
<dbReference type="EMBL" id="JBDFQZ010000014">
    <property type="protein sequence ID" value="KAK9664756.1"/>
    <property type="molecule type" value="Genomic_DNA"/>
</dbReference>
<dbReference type="Proteomes" id="UP001443914">
    <property type="component" value="Unassembled WGS sequence"/>
</dbReference>